<evidence type="ECO:0000313" key="1">
    <source>
        <dbReference type="EMBL" id="JAE04145.1"/>
    </source>
</evidence>
<accession>A0A0A9ETW1</accession>
<dbReference type="AlphaFoldDB" id="A0A0A9ETW1"/>
<organism evidence="1">
    <name type="scientific">Arundo donax</name>
    <name type="common">Giant reed</name>
    <name type="synonym">Donax arundinaceus</name>
    <dbReference type="NCBI Taxonomy" id="35708"/>
    <lineage>
        <taxon>Eukaryota</taxon>
        <taxon>Viridiplantae</taxon>
        <taxon>Streptophyta</taxon>
        <taxon>Embryophyta</taxon>
        <taxon>Tracheophyta</taxon>
        <taxon>Spermatophyta</taxon>
        <taxon>Magnoliopsida</taxon>
        <taxon>Liliopsida</taxon>
        <taxon>Poales</taxon>
        <taxon>Poaceae</taxon>
        <taxon>PACMAD clade</taxon>
        <taxon>Arundinoideae</taxon>
        <taxon>Arundineae</taxon>
        <taxon>Arundo</taxon>
    </lineage>
</organism>
<dbReference type="EMBL" id="GBRH01193751">
    <property type="protein sequence ID" value="JAE04145.1"/>
    <property type="molecule type" value="Transcribed_RNA"/>
</dbReference>
<proteinExistence type="predicted"/>
<protein>
    <submittedName>
        <fullName evidence="1">Uncharacterized protein</fullName>
    </submittedName>
</protein>
<name>A0A0A9ETW1_ARUDO</name>
<reference evidence="1" key="2">
    <citation type="journal article" date="2015" name="Data Brief">
        <title>Shoot transcriptome of the giant reed, Arundo donax.</title>
        <authorList>
            <person name="Barrero R.A."/>
            <person name="Guerrero F.D."/>
            <person name="Moolhuijzen P."/>
            <person name="Goolsby J.A."/>
            <person name="Tidwell J."/>
            <person name="Bellgard S.E."/>
            <person name="Bellgard M.I."/>
        </authorList>
    </citation>
    <scope>NUCLEOTIDE SEQUENCE</scope>
    <source>
        <tissue evidence="1">Shoot tissue taken approximately 20 cm above the soil surface</tissue>
    </source>
</reference>
<sequence>MHDTRLSLHNKQIKSTDLKPLTTALRNCNISTSRN</sequence>
<reference evidence="1" key="1">
    <citation type="submission" date="2014-09" db="EMBL/GenBank/DDBJ databases">
        <authorList>
            <person name="Magalhaes I.L.F."/>
            <person name="Oliveira U."/>
            <person name="Santos F.R."/>
            <person name="Vidigal T.H.D.A."/>
            <person name="Brescovit A.D."/>
            <person name="Santos A.J."/>
        </authorList>
    </citation>
    <scope>NUCLEOTIDE SEQUENCE</scope>
    <source>
        <tissue evidence="1">Shoot tissue taken approximately 20 cm above the soil surface</tissue>
    </source>
</reference>